<accession>A0ACC2L8N7</accession>
<protein>
    <submittedName>
        <fullName evidence="1">Uncharacterized protein</fullName>
    </submittedName>
</protein>
<keyword evidence="2" id="KW-1185">Reference proteome</keyword>
<sequence length="252" mass="27097">MSSPIPATNSVESVDVRPLRFLVWKSGSSSSATHAVPGNSATQVFFSIKELHQQLLYFDQRRIFDGNNDGATKSKKPVWNVPANGIIEVHPVMGASWPVLSEGANEDQVKFYKEADDKNPTSRVLHGLQPAVSFSGLIARAAQNRAVILFLDSGNVVGCRDLGDNGGGGSSILPCKSSRSSLPKRTTSPSSSSRIKPSPDRNNSSSAKKKSVPENQSKINKMALENPDLEPFLLKMGRDTIVSGECEQGVGF</sequence>
<dbReference type="Proteomes" id="UP001234297">
    <property type="component" value="Chromosome 7"/>
</dbReference>
<organism evidence="1 2">
    <name type="scientific">Persea americana</name>
    <name type="common">Avocado</name>
    <dbReference type="NCBI Taxonomy" id="3435"/>
    <lineage>
        <taxon>Eukaryota</taxon>
        <taxon>Viridiplantae</taxon>
        <taxon>Streptophyta</taxon>
        <taxon>Embryophyta</taxon>
        <taxon>Tracheophyta</taxon>
        <taxon>Spermatophyta</taxon>
        <taxon>Magnoliopsida</taxon>
        <taxon>Magnoliidae</taxon>
        <taxon>Laurales</taxon>
        <taxon>Lauraceae</taxon>
        <taxon>Persea</taxon>
    </lineage>
</organism>
<comment type="caution">
    <text evidence="1">The sequence shown here is derived from an EMBL/GenBank/DDBJ whole genome shotgun (WGS) entry which is preliminary data.</text>
</comment>
<gene>
    <name evidence="1" type="ORF">MRB53_023128</name>
</gene>
<reference evidence="1 2" key="1">
    <citation type="journal article" date="2022" name="Hortic Res">
        <title>A haplotype resolved chromosomal level avocado genome allows analysis of novel avocado genes.</title>
        <authorList>
            <person name="Nath O."/>
            <person name="Fletcher S.J."/>
            <person name="Hayward A."/>
            <person name="Shaw L.M."/>
            <person name="Masouleh A.K."/>
            <person name="Furtado A."/>
            <person name="Henry R.J."/>
            <person name="Mitter N."/>
        </authorList>
    </citation>
    <scope>NUCLEOTIDE SEQUENCE [LARGE SCALE GENOMIC DNA]</scope>
    <source>
        <strain evidence="2">cv. Hass</strain>
    </source>
</reference>
<evidence type="ECO:0000313" key="1">
    <source>
        <dbReference type="EMBL" id="KAJ8629805.1"/>
    </source>
</evidence>
<evidence type="ECO:0000313" key="2">
    <source>
        <dbReference type="Proteomes" id="UP001234297"/>
    </source>
</evidence>
<proteinExistence type="predicted"/>
<name>A0ACC2L8N7_PERAE</name>
<dbReference type="EMBL" id="CM056815">
    <property type="protein sequence ID" value="KAJ8629805.1"/>
    <property type="molecule type" value="Genomic_DNA"/>
</dbReference>